<protein>
    <recommendedName>
        <fullName evidence="1">Novel STAND NTPase 1 domain-containing protein</fullName>
    </recommendedName>
</protein>
<dbReference type="InterPro" id="IPR059179">
    <property type="entry name" value="MLKL-like_MCAfunc"/>
</dbReference>
<dbReference type="GO" id="GO:0007166">
    <property type="term" value="P:cell surface receptor signaling pathway"/>
    <property type="evidence" value="ECO:0007669"/>
    <property type="project" value="InterPro"/>
</dbReference>
<name>A0AAD7DLM2_MYCRO</name>
<dbReference type="Pfam" id="PF20703">
    <property type="entry name" value="nSTAND1"/>
    <property type="match status" value="1"/>
</dbReference>
<evidence type="ECO:0000313" key="3">
    <source>
        <dbReference type="Proteomes" id="UP001221757"/>
    </source>
</evidence>
<evidence type="ECO:0000259" key="1">
    <source>
        <dbReference type="Pfam" id="PF20703"/>
    </source>
</evidence>
<dbReference type="InterPro" id="IPR011990">
    <property type="entry name" value="TPR-like_helical_dom_sf"/>
</dbReference>
<dbReference type="PANTHER" id="PTHR10098:SF108">
    <property type="entry name" value="TETRATRICOPEPTIDE REPEAT PROTEIN 28"/>
    <property type="match status" value="1"/>
</dbReference>
<dbReference type="SMART" id="SM00028">
    <property type="entry name" value="TPR"/>
    <property type="match status" value="3"/>
</dbReference>
<accession>A0AAD7DLM2</accession>
<dbReference type="AlphaFoldDB" id="A0AAD7DLM2"/>
<keyword evidence="3" id="KW-1185">Reference proteome</keyword>
<proteinExistence type="predicted"/>
<dbReference type="SUPFAM" id="SSF48452">
    <property type="entry name" value="TPR-like"/>
    <property type="match status" value="2"/>
</dbReference>
<dbReference type="InterPro" id="IPR049052">
    <property type="entry name" value="nSTAND1"/>
</dbReference>
<dbReference type="CDD" id="cd21037">
    <property type="entry name" value="MLKL_NTD"/>
    <property type="match status" value="1"/>
</dbReference>
<evidence type="ECO:0000313" key="2">
    <source>
        <dbReference type="EMBL" id="KAJ7694178.1"/>
    </source>
</evidence>
<gene>
    <name evidence="2" type="ORF">B0H17DRAFT_1058072</name>
</gene>
<dbReference type="EMBL" id="JARKIE010000043">
    <property type="protein sequence ID" value="KAJ7694178.1"/>
    <property type="molecule type" value="Genomic_DNA"/>
</dbReference>
<sequence length="1046" mass="113912">MSRRLEQTASWSLLDSGALNQSLLLLGQIGEAGNLAVLKGFAGVVHLVLDTCQTASSNKAESMALAQDVGQLAMAVAGQVEEHKDEIGADSELLDQISKLCLELEAVHSILKNLFQRGSFTWLVKHSQDEVKLQRLQRDIKHAIDLFSLQSTIRLQKHINRAETGDASRRARILEEIRGVCQSVMDEIKTGKQVKETPSKAMAAGPVLPRMPRHFFGRGQSIDAVATTLIATAPGRIAILGSAGIGKTSVASMVLFDARVVEYFGTHRYFISCDAAGGKDDLLTSIAGPLGLQGDKLQKKVLDALGDAEHRKIIVLDNFESPWESSESSKKEVESFLAALCALDNLAVVITMRGSERPAGVQWSRPFLPQLGPLDVPSARKAFLSLSDCLDDDPWIDPLLAAIDFVPLAVALMANLAETESTETLLLRWREGHSSLLHRTPDGMSSLDISIGISLNSPRMKAVPEAFTLLSLISLLPDGIDNTQLGVIFPSIPKSRRALSALWQTSLAYNDGHNRTRVLSPIRSHMMLYHQSNTAHRVSVLTYYMGLAGLSSDLGGPHGQAIVKRLTPEIGNLHSIVNLTLDSTGESPTIQPLLRGAITGAINLSKFIRYTHLGNPDTVRLASVAANKLGDPVLRADVLYHLAWIMLSLGTGGQNSEHERLCKEALALYEQCGNVNGRAECTWLLGQIYKGTKRQKECKALYEQALALAVEAQNAYCQAKCLSCLSEITFYAGDPLKSEVLSQQALKLFRELQNLTNIGMTLYWLGRLAAFRHDRTADVIFDEAAEVLKQAGAFPQVGRILVGKGDSAFARCDFYAAREEYIKAIALYEETGFLQAGPAGFAQLSLGTAAAYLYDYSEANHWVDAARRTFEKTPNGAYGKMHCEIIYGDLAMYEEKFEEASTFYQRALLATESLGLAEEEGQCCVKLGTLELTRGRPRLGMRHLVVAAAAQRRISDVKGLGQTLVRLGQCFAAEGDRPGALLFFRTAYPVCRKMESLRDLADCLVGIGTVCGDAGAVAEGGALYDETGDTKGRARVDLLNVRNSCM</sequence>
<dbReference type="Proteomes" id="UP001221757">
    <property type="component" value="Unassembled WGS sequence"/>
</dbReference>
<dbReference type="InterPro" id="IPR019734">
    <property type="entry name" value="TPR_rpt"/>
</dbReference>
<organism evidence="2 3">
    <name type="scientific">Mycena rosella</name>
    <name type="common">Pink bonnet</name>
    <name type="synonym">Agaricus rosellus</name>
    <dbReference type="NCBI Taxonomy" id="1033263"/>
    <lineage>
        <taxon>Eukaryota</taxon>
        <taxon>Fungi</taxon>
        <taxon>Dikarya</taxon>
        <taxon>Basidiomycota</taxon>
        <taxon>Agaricomycotina</taxon>
        <taxon>Agaricomycetes</taxon>
        <taxon>Agaricomycetidae</taxon>
        <taxon>Agaricales</taxon>
        <taxon>Marasmiineae</taxon>
        <taxon>Mycenaceae</taxon>
        <taxon>Mycena</taxon>
    </lineage>
</organism>
<dbReference type="Gene3D" id="3.40.50.300">
    <property type="entry name" value="P-loop containing nucleotide triphosphate hydrolases"/>
    <property type="match status" value="1"/>
</dbReference>
<dbReference type="SUPFAM" id="SSF52540">
    <property type="entry name" value="P-loop containing nucleoside triphosphate hydrolases"/>
    <property type="match status" value="1"/>
</dbReference>
<dbReference type="Gene3D" id="1.20.930.20">
    <property type="entry name" value="Adaptor protein Cbl, N-terminal domain"/>
    <property type="match status" value="1"/>
</dbReference>
<dbReference type="Gene3D" id="1.25.40.10">
    <property type="entry name" value="Tetratricopeptide repeat domain"/>
    <property type="match status" value="2"/>
</dbReference>
<comment type="caution">
    <text evidence="2">The sequence shown here is derived from an EMBL/GenBank/DDBJ whole genome shotgun (WGS) entry which is preliminary data.</text>
</comment>
<feature type="domain" description="Novel STAND NTPase 1" evidence="1">
    <location>
        <begin position="213"/>
        <end position="353"/>
    </location>
</feature>
<reference evidence="2" key="1">
    <citation type="submission" date="2023-03" db="EMBL/GenBank/DDBJ databases">
        <title>Massive genome expansion in bonnet fungi (Mycena s.s.) driven by repeated elements and novel gene families across ecological guilds.</title>
        <authorList>
            <consortium name="Lawrence Berkeley National Laboratory"/>
            <person name="Harder C.B."/>
            <person name="Miyauchi S."/>
            <person name="Viragh M."/>
            <person name="Kuo A."/>
            <person name="Thoen E."/>
            <person name="Andreopoulos B."/>
            <person name="Lu D."/>
            <person name="Skrede I."/>
            <person name="Drula E."/>
            <person name="Henrissat B."/>
            <person name="Morin E."/>
            <person name="Kohler A."/>
            <person name="Barry K."/>
            <person name="LaButti K."/>
            <person name="Morin E."/>
            <person name="Salamov A."/>
            <person name="Lipzen A."/>
            <person name="Mereny Z."/>
            <person name="Hegedus B."/>
            <person name="Baldrian P."/>
            <person name="Stursova M."/>
            <person name="Weitz H."/>
            <person name="Taylor A."/>
            <person name="Grigoriev I.V."/>
            <person name="Nagy L.G."/>
            <person name="Martin F."/>
            <person name="Kauserud H."/>
        </authorList>
    </citation>
    <scope>NUCLEOTIDE SEQUENCE</scope>
    <source>
        <strain evidence="2">CBHHK067</strain>
    </source>
</reference>
<dbReference type="InterPro" id="IPR027417">
    <property type="entry name" value="P-loop_NTPase"/>
</dbReference>
<dbReference type="InterPro" id="IPR036537">
    <property type="entry name" value="Adaptor_Cbl_N_dom_sf"/>
</dbReference>
<dbReference type="PANTHER" id="PTHR10098">
    <property type="entry name" value="RAPSYN-RELATED"/>
    <property type="match status" value="1"/>
</dbReference>